<accession>A0ACC0Y8P6</accession>
<keyword evidence="2" id="KW-1185">Reference proteome</keyword>
<gene>
    <name evidence="1" type="ORF">Pint_13423</name>
</gene>
<dbReference type="Proteomes" id="UP001163603">
    <property type="component" value="Chromosome 8"/>
</dbReference>
<reference evidence="2" key="1">
    <citation type="journal article" date="2023" name="G3 (Bethesda)">
        <title>Genome assembly and association tests identify interacting loci associated with vigor, precocity, and sex in interspecific pistachio rootstocks.</title>
        <authorList>
            <person name="Palmer W."/>
            <person name="Jacygrad E."/>
            <person name="Sagayaradj S."/>
            <person name="Cavanaugh K."/>
            <person name="Han R."/>
            <person name="Bertier L."/>
            <person name="Beede B."/>
            <person name="Kafkas S."/>
            <person name="Golino D."/>
            <person name="Preece J."/>
            <person name="Michelmore R."/>
        </authorList>
    </citation>
    <scope>NUCLEOTIDE SEQUENCE [LARGE SCALE GENOMIC DNA]</scope>
</reference>
<proteinExistence type="predicted"/>
<comment type="caution">
    <text evidence="1">The sequence shown here is derived from an EMBL/GenBank/DDBJ whole genome shotgun (WGS) entry which is preliminary data.</text>
</comment>
<organism evidence="1 2">
    <name type="scientific">Pistacia integerrima</name>
    <dbReference type="NCBI Taxonomy" id="434235"/>
    <lineage>
        <taxon>Eukaryota</taxon>
        <taxon>Viridiplantae</taxon>
        <taxon>Streptophyta</taxon>
        <taxon>Embryophyta</taxon>
        <taxon>Tracheophyta</taxon>
        <taxon>Spermatophyta</taxon>
        <taxon>Magnoliopsida</taxon>
        <taxon>eudicotyledons</taxon>
        <taxon>Gunneridae</taxon>
        <taxon>Pentapetalae</taxon>
        <taxon>rosids</taxon>
        <taxon>malvids</taxon>
        <taxon>Sapindales</taxon>
        <taxon>Anacardiaceae</taxon>
        <taxon>Pistacia</taxon>
    </lineage>
</organism>
<sequence length="409" mass="44291">MCGDATNWDENAYRESILKEREIQSRTVFRTSWSPSNPSPDTIVVAFSDGSIASYSISFIISELSLGFSNSKAQQLLGAEPSGYLQGHDGPAYDVKFYGDDEDALLLSCGDDGRICGWRWKEFTKSEVPIHLQGNHVKPVLDLVNPQHKVPFINLYIFVCRGPWGALSPTPENNAIAVDPQGGSIFSAAGDSCAYCWDVVCICSSCTDFQFFSAGVFQESSKIKMAFKGHSDYLHCIVARKSTNQIVTGSEDGTVRIWVAYLYVVLDCKSGKCVQVIDPVRDKRSKGFISCVSCIALDANESWLACGSGRSLSVWNLPASECVSSISSQASIQDVTFENNQILAVGAEPLLSRFDINGMILSQIQCAAHSAFSVSLHPSGVTAVGGYGGLVDVISLFGSHLCTFRCQGI</sequence>
<evidence type="ECO:0000313" key="2">
    <source>
        <dbReference type="Proteomes" id="UP001163603"/>
    </source>
</evidence>
<evidence type="ECO:0000313" key="1">
    <source>
        <dbReference type="EMBL" id="KAJ0030418.1"/>
    </source>
</evidence>
<dbReference type="EMBL" id="CM047743">
    <property type="protein sequence ID" value="KAJ0030418.1"/>
    <property type="molecule type" value="Genomic_DNA"/>
</dbReference>
<name>A0ACC0Y8P6_9ROSI</name>
<protein>
    <submittedName>
        <fullName evidence="1">Uncharacterized protein</fullName>
    </submittedName>
</protein>